<evidence type="ECO:0000256" key="1">
    <source>
        <dbReference type="SAM" id="Phobius"/>
    </source>
</evidence>
<dbReference type="GO" id="GO:0005886">
    <property type="term" value="C:plasma membrane"/>
    <property type="evidence" value="ECO:0007669"/>
    <property type="project" value="TreeGrafter"/>
</dbReference>
<feature type="transmembrane region" description="Helical" evidence="1">
    <location>
        <begin position="6"/>
        <end position="24"/>
    </location>
</feature>
<dbReference type="EMBL" id="ACJW02000002">
    <property type="protein sequence ID" value="EEP68881.1"/>
    <property type="molecule type" value="Genomic_DNA"/>
</dbReference>
<sequence>MNDNFDWWATAGLALAPLLLLGLMPKSRVRELWLRGYLGVLLIAAGLGGCLSLLLPLVLPPESRFLHGWRFFSLLSVLLLMLSAGLVLLLPKSRLKTTLGNGLLWLAGAVALVLAAIGAVLPVMPTVPFLLITFTCWAKASPRFKAWLYRHPRFGKMMRDWQEKRAIPRRGKYMAWGMMSLSCLGLLIRFPERWYVGASVGVVCLCVGIYMARFPDA</sequence>
<keyword evidence="1" id="KW-0812">Transmembrane</keyword>
<accession>C4GF76</accession>
<feature type="transmembrane region" description="Helical" evidence="1">
    <location>
        <begin position="71"/>
        <end position="90"/>
    </location>
</feature>
<keyword evidence="3" id="KW-1185">Reference proteome</keyword>
<evidence type="ECO:0000313" key="3">
    <source>
        <dbReference type="Proteomes" id="UP000003009"/>
    </source>
</evidence>
<name>C4GF76_9NEIS</name>
<dbReference type="AlphaFoldDB" id="C4GF76"/>
<evidence type="ECO:0000313" key="2">
    <source>
        <dbReference type="EMBL" id="EEP68881.1"/>
    </source>
</evidence>
<proteinExistence type="predicted"/>
<dbReference type="Proteomes" id="UP000003009">
    <property type="component" value="Unassembled WGS sequence"/>
</dbReference>
<gene>
    <name evidence="2" type="ORF">GCWU000324_00790</name>
</gene>
<dbReference type="STRING" id="629741.GCWU000324_00790"/>
<dbReference type="InterPro" id="IPR007401">
    <property type="entry name" value="DUF454"/>
</dbReference>
<dbReference type="PANTHER" id="PTHR35813:SF1">
    <property type="entry name" value="INNER MEMBRANE PROTEIN YBAN"/>
    <property type="match status" value="1"/>
</dbReference>
<dbReference type="PANTHER" id="PTHR35813">
    <property type="entry name" value="INNER MEMBRANE PROTEIN YBAN"/>
    <property type="match status" value="1"/>
</dbReference>
<feature type="transmembrane region" description="Helical" evidence="1">
    <location>
        <begin position="102"/>
        <end position="123"/>
    </location>
</feature>
<keyword evidence="1" id="KW-0472">Membrane</keyword>
<keyword evidence="1" id="KW-1133">Transmembrane helix</keyword>
<feature type="transmembrane region" description="Helical" evidence="1">
    <location>
        <begin position="36"/>
        <end position="59"/>
    </location>
</feature>
<dbReference type="GeneID" id="92352893"/>
<comment type="caution">
    <text evidence="2">The sequence shown here is derived from an EMBL/GenBank/DDBJ whole genome shotgun (WGS) entry which is preliminary data.</text>
</comment>
<organism evidence="2 3">
    <name type="scientific">Kingella oralis ATCC 51147</name>
    <dbReference type="NCBI Taxonomy" id="629741"/>
    <lineage>
        <taxon>Bacteria</taxon>
        <taxon>Pseudomonadati</taxon>
        <taxon>Pseudomonadota</taxon>
        <taxon>Betaproteobacteria</taxon>
        <taxon>Neisseriales</taxon>
        <taxon>Neisseriaceae</taxon>
        <taxon>Kingella</taxon>
    </lineage>
</organism>
<protein>
    <submittedName>
        <fullName evidence="2">Uncharacterized protein</fullName>
    </submittedName>
</protein>
<dbReference type="Pfam" id="PF04304">
    <property type="entry name" value="DUF454"/>
    <property type="match status" value="1"/>
</dbReference>
<feature type="transmembrane region" description="Helical" evidence="1">
    <location>
        <begin position="194"/>
        <end position="212"/>
    </location>
</feature>
<feature type="transmembrane region" description="Helical" evidence="1">
    <location>
        <begin position="170"/>
        <end position="188"/>
    </location>
</feature>
<reference evidence="2" key="1">
    <citation type="submission" date="2009-04" db="EMBL/GenBank/DDBJ databases">
        <authorList>
            <person name="Weinstock G."/>
            <person name="Sodergren E."/>
            <person name="Clifton S."/>
            <person name="Fulton L."/>
            <person name="Fulton B."/>
            <person name="Courtney L."/>
            <person name="Fronick C."/>
            <person name="Harrison M."/>
            <person name="Strong C."/>
            <person name="Farmer C."/>
            <person name="Delahaunty K."/>
            <person name="Markovic C."/>
            <person name="Hall O."/>
            <person name="Minx P."/>
            <person name="Tomlinson C."/>
            <person name="Mitreva M."/>
            <person name="Nelson J."/>
            <person name="Hou S."/>
            <person name="Wollam A."/>
            <person name="Pepin K.H."/>
            <person name="Johnson M."/>
            <person name="Bhonagiri V."/>
            <person name="Nash W.E."/>
            <person name="Warren W."/>
            <person name="Chinwalla A."/>
            <person name="Mardis E.R."/>
            <person name="Wilson R.K."/>
        </authorList>
    </citation>
    <scope>NUCLEOTIDE SEQUENCE [LARGE SCALE GENOMIC DNA]</scope>
    <source>
        <strain evidence="2">ATCC 51147</strain>
    </source>
</reference>
<dbReference type="HOGENOM" id="CLU_1270908_0_0_4"/>
<dbReference type="RefSeq" id="WP_003794475.1">
    <property type="nucleotide sequence ID" value="NZ_GG665871.1"/>
</dbReference>